<dbReference type="SUPFAM" id="SSF51197">
    <property type="entry name" value="Clavaminate synthase-like"/>
    <property type="match status" value="1"/>
</dbReference>
<dbReference type="AlphaFoldDB" id="A0A4Y8PTM6"/>
<accession>A0A4Y8PTM6</accession>
<dbReference type="PANTHER" id="PTHR34986">
    <property type="entry name" value="EVOLVED BETA-GALACTOSIDASE SUBUNIT BETA"/>
    <property type="match status" value="1"/>
</dbReference>
<dbReference type="InterPro" id="IPR004375">
    <property type="entry name" value="NanQ/TabA/YiaL"/>
</dbReference>
<comment type="caution">
    <text evidence="1">The sequence shown here is derived from an EMBL/GenBank/DDBJ whole genome shotgun (WGS) entry which is preliminary data.</text>
</comment>
<dbReference type="NCBIfam" id="TIGR00022">
    <property type="entry name" value="YhcH/YjgK/YiaL family protein"/>
    <property type="match status" value="1"/>
</dbReference>
<dbReference type="EMBL" id="MYFO01000037">
    <property type="protein sequence ID" value="TFE84219.1"/>
    <property type="molecule type" value="Genomic_DNA"/>
</dbReference>
<dbReference type="Pfam" id="PF04074">
    <property type="entry name" value="DUF386"/>
    <property type="match status" value="1"/>
</dbReference>
<dbReference type="GO" id="GO:0005829">
    <property type="term" value="C:cytosol"/>
    <property type="evidence" value="ECO:0007669"/>
    <property type="project" value="TreeGrafter"/>
</dbReference>
<dbReference type="Proteomes" id="UP000298246">
    <property type="component" value="Unassembled WGS sequence"/>
</dbReference>
<gene>
    <name evidence="1" type="ORF">B5M42_20830</name>
</gene>
<evidence type="ECO:0000313" key="2">
    <source>
        <dbReference type="Proteomes" id="UP000298246"/>
    </source>
</evidence>
<reference evidence="1 2" key="1">
    <citation type="submission" date="2017-03" db="EMBL/GenBank/DDBJ databases">
        <title>Isolation of Levoglucosan Utilizing Bacteria.</title>
        <authorList>
            <person name="Arya A.S."/>
        </authorList>
    </citation>
    <scope>NUCLEOTIDE SEQUENCE [LARGE SCALE GENOMIC DNA]</scope>
    <source>
        <strain evidence="1 2">MEC069</strain>
    </source>
</reference>
<keyword evidence="2" id="KW-1185">Reference proteome</keyword>
<name>A0A4Y8PTM6_9BACL</name>
<sequence length="172" mass="18964">MGRDEERGGSPMIVGQLAGRQPELYRLPAALEEALRELLTRDWDSLAPGQHALNGEELFAVVLDSRTRPAEGALAENHFDYADIHYLLEGTERIGWTSSSGGRSPVSVNRSEDVELYEPPAAESGLLMLPGMYAIVFPGELHRPGLCADEPEPFRKVVLKLHRSALSRESTE</sequence>
<organism evidence="1 2">
    <name type="scientific">Paenibacillus athensensis</name>
    <dbReference type="NCBI Taxonomy" id="1967502"/>
    <lineage>
        <taxon>Bacteria</taxon>
        <taxon>Bacillati</taxon>
        <taxon>Bacillota</taxon>
        <taxon>Bacilli</taxon>
        <taxon>Bacillales</taxon>
        <taxon>Paenibacillaceae</taxon>
        <taxon>Paenibacillus</taxon>
    </lineage>
</organism>
<protein>
    <recommendedName>
        <fullName evidence="3">YhcH/YjgK/YiaL family protein</fullName>
    </recommendedName>
</protein>
<proteinExistence type="predicted"/>
<dbReference type="OrthoDB" id="9792756at2"/>
<dbReference type="Gene3D" id="2.60.120.370">
    <property type="entry name" value="YhcH/YjgK/YiaL"/>
    <property type="match status" value="1"/>
</dbReference>
<evidence type="ECO:0000313" key="1">
    <source>
        <dbReference type="EMBL" id="TFE84219.1"/>
    </source>
</evidence>
<dbReference type="InterPro" id="IPR037012">
    <property type="entry name" value="NanQ/TabA/YiaL_sf"/>
</dbReference>
<evidence type="ECO:0008006" key="3">
    <source>
        <dbReference type="Google" id="ProtNLM"/>
    </source>
</evidence>
<dbReference type="PANTHER" id="PTHR34986:SF1">
    <property type="entry name" value="PROTEIN YIAL"/>
    <property type="match status" value="1"/>
</dbReference>